<evidence type="ECO:0000313" key="2">
    <source>
        <dbReference type="Proteomes" id="UP001556118"/>
    </source>
</evidence>
<reference evidence="1 2" key="1">
    <citation type="submission" date="2024-06" db="EMBL/GenBank/DDBJ databases">
        <title>Novosphingobium rhizovicinus M1R2S20.</title>
        <authorList>
            <person name="Sun J.-Q."/>
        </authorList>
    </citation>
    <scope>NUCLEOTIDE SEQUENCE [LARGE SCALE GENOMIC DNA]</scope>
    <source>
        <strain evidence="1 2">M1R2S20</strain>
    </source>
</reference>
<dbReference type="PANTHER" id="PTHR11669:SF8">
    <property type="entry name" value="DNA POLYMERASE III SUBUNIT DELTA"/>
    <property type="match status" value="1"/>
</dbReference>
<dbReference type="PANTHER" id="PTHR11669">
    <property type="entry name" value="REPLICATION FACTOR C / DNA POLYMERASE III GAMMA-TAU SUBUNIT"/>
    <property type="match status" value="1"/>
</dbReference>
<dbReference type="InterPro" id="IPR050238">
    <property type="entry name" value="DNA_Rep/Repair_Clamp_Loader"/>
</dbReference>
<dbReference type="RefSeq" id="WP_367768280.1">
    <property type="nucleotide sequence ID" value="NZ_JBFNXR010000016.1"/>
</dbReference>
<dbReference type="Gene3D" id="3.40.50.300">
    <property type="entry name" value="P-loop containing nucleotide triphosphate hydrolases"/>
    <property type="match status" value="1"/>
</dbReference>
<sequence length="324" mass="34928">MTFSSVVGQDAAWQEWLKALASERMHHAWLLAGSKGLGKGAFARAAATELVREGALEQWDSESHPDIHILEHLPANEDEAKKKADGKPYQSKRNISVDQVRGMIRRLSTKPTVGSRRAIVIDPADDLEKSAVNALLKALEEPPSGTFFLLVAHQPGRLLPTVRSRCRVLRFAPLSAESLNAVLLRDFPEAEVSLRGEAIAAAQGSPGVALAYVQHDLGKIYRAMNLILSEGDPEFRLRGMLADAMGARPSRDRQLAVLELARAVLAATLPSAASRQQSAVIEAHAALTRLSAQAPTYNFDSGLLILEIGGLLASAAALREAAHH</sequence>
<name>A0ABV3R7M3_9SPHN</name>
<comment type="caution">
    <text evidence="1">The sequence shown here is derived from an EMBL/GenBank/DDBJ whole genome shotgun (WGS) entry which is preliminary data.</text>
</comment>
<protein>
    <submittedName>
        <fullName evidence="1">AAA family ATPase</fullName>
    </submittedName>
</protein>
<evidence type="ECO:0000313" key="1">
    <source>
        <dbReference type="EMBL" id="MEW9853852.1"/>
    </source>
</evidence>
<organism evidence="1 2">
    <name type="scientific">Novosphingobium rhizovicinum</name>
    <dbReference type="NCBI Taxonomy" id="3228928"/>
    <lineage>
        <taxon>Bacteria</taxon>
        <taxon>Pseudomonadati</taxon>
        <taxon>Pseudomonadota</taxon>
        <taxon>Alphaproteobacteria</taxon>
        <taxon>Sphingomonadales</taxon>
        <taxon>Sphingomonadaceae</taxon>
        <taxon>Novosphingobium</taxon>
    </lineage>
</organism>
<gene>
    <name evidence="1" type="ORF">ABUH87_01455</name>
</gene>
<dbReference type="InterPro" id="IPR027417">
    <property type="entry name" value="P-loop_NTPase"/>
</dbReference>
<dbReference type="Pfam" id="PF13177">
    <property type="entry name" value="DNA_pol3_delta2"/>
    <property type="match status" value="1"/>
</dbReference>
<keyword evidence="2" id="KW-1185">Reference proteome</keyword>
<proteinExistence type="predicted"/>
<accession>A0ABV3R7M3</accession>
<dbReference type="SUPFAM" id="SSF52540">
    <property type="entry name" value="P-loop containing nucleoside triphosphate hydrolases"/>
    <property type="match status" value="1"/>
</dbReference>
<dbReference type="Proteomes" id="UP001556118">
    <property type="component" value="Unassembled WGS sequence"/>
</dbReference>
<dbReference type="EMBL" id="JBFNXR010000016">
    <property type="protein sequence ID" value="MEW9853852.1"/>
    <property type="molecule type" value="Genomic_DNA"/>
</dbReference>